<feature type="region of interest" description="Disordered" evidence="1">
    <location>
        <begin position="299"/>
        <end position="322"/>
    </location>
</feature>
<gene>
    <name evidence="2" type="ORF">V5O48_017628</name>
</gene>
<dbReference type="EMBL" id="JBAHYK010002795">
    <property type="protein sequence ID" value="KAL0564421.1"/>
    <property type="molecule type" value="Genomic_DNA"/>
</dbReference>
<proteinExistence type="predicted"/>
<reference evidence="2 3" key="1">
    <citation type="submission" date="2024-02" db="EMBL/GenBank/DDBJ databases">
        <title>A draft genome for the cacao thread blight pathogen Marasmius crinis-equi.</title>
        <authorList>
            <person name="Cohen S.P."/>
            <person name="Baruah I.K."/>
            <person name="Amoako-Attah I."/>
            <person name="Bukari Y."/>
            <person name="Meinhardt L.W."/>
            <person name="Bailey B.A."/>
        </authorList>
    </citation>
    <scope>NUCLEOTIDE SEQUENCE [LARGE SCALE GENOMIC DNA]</scope>
    <source>
        <strain evidence="2 3">GH-76</strain>
    </source>
</reference>
<accession>A0ABR3ENG4</accession>
<evidence type="ECO:0000313" key="2">
    <source>
        <dbReference type="EMBL" id="KAL0564421.1"/>
    </source>
</evidence>
<evidence type="ECO:0000313" key="3">
    <source>
        <dbReference type="Proteomes" id="UP001465976"/>
    </source>
</evidence>
<dbReference type="Proteomes" id="UP001465976">
    <property type="component" value="Unassembled WGS sequence"/>
</dbReference>
<name>A0ABR3ENG4_9AGAR</name>
<feature type="non-terminal residue" evidence="2">
    <location>
        <position position="415"/>
    </location>
</feature>
<protein>
    <submittedName>
        <fullName evidence="2">Uncharacterized protein</fullName>
    </submittedName>
</protein>
<organism evidence="2 3">
    <name type="scientific">Marasmius crinis-equi</name>
    <dbReference type="NCBI Taxonomy" id="585013"/>
    <lineage>
        <taxon>Eukaryota</taxon>
        <taxon>Fungi</taxon>
        <taxon>Dikarya</taxon>
        <taxon>Basidiomycota</taxon>
        <taxon>Agaricomycotina</taxon>
        <taxon>Agaricomycetes</taxon>
        <taxon>Agaricomycetidae</taxon>
        <taxon>Agaricales</taxon>
        <taxon>Marasmiineae</taxon>
        <taxon>Marasmiaceae</taxon>
        <taxon>Marasmius</taxon>
    </lineage>
</organism>
<evidence type="ECO:0000256" key="1">
    <source>
        <dbReference type="SAM" id="MobiDB-lite"/>
    </source>
</evidence>
<feature type="compositionally biased region" description="Basic and acidic residues" evidence="1">
    <location>
        <begin position="385"/>
        <end position="399"/>
    </location>
</feature>
<keyword evidence="3" id="KW-1185">Reference proteome</keyword>
<sequence length="415" mass="47129">MTVSFPAGERISSAKEFQPDAITFQQYPDWTLDTILDFLRRIIIVPEWQSCGHYPCEPTVFRLNSVAKPQKWCFYMTEGSVEVSSEGIYPDDPIARKQMPEMPYYEDGDNQKVALYTDNNERVGNDAWIVGPFKTIDEAKKEWRNRCVKDHTRRWDQAHSKGRAEVAKEMKKRAFSVKAIAENCPAIATHEIPDSLDFCNPENLTTSIFPDPFTVIKMHADVPTLVGVRPIVESLSRILWVVTKNGADAFDSIRLAYLHASKMSKMGLRLAVVIAQKKGDALAVFKELVGRVEDKANDEAPPKAVIKDGSENEGQQMKRPAKIHPDKQALLESLLPTYLALHGRTSKEKAAFWTSFSSTFLEWFPVDKYPAPDSNLSALPALSAEQKRNATRREKESWMRAKKRRMNTPEQHALE</sequence>
<feature type="compositionally biased region" description="Basic and acidic residues" evidence="1">
    <location>
        <begin position="299"/>
        <end position="310"/>
    </location>
</feature>
<comment type="caution">
    <text evidence="2">The sequence shown here is derived from an EMBL/GenBank/DDBJ whole genome shotgun (WGS) entry which is preliminary data.</text>
</comment>
<feature type="region of interest" description="Disordered" evidence="1">
    <location>
        <begin position="380"/>
        <end position="415"/>
    </location>
</feature>